<dbReference type="HAMAP" id="MF_01676">
    <property type="entry name" value="AhpD"/>
    <property type="match status" value="1"/>
</dbReference>
<comment type="caution">
    <text evidence="8">The sequence shown here is derived from an EMBL/GenBank/DDBJ whole genome shotgun (WGS) entry which is preliminary data.</text>
</comment>
<dbReference type="GO" id="GO:0006979">
    <property type="term" value="P:response to oxidative stress"/>
    <property type="evidence" value="ECO:0007669"/>
    <property type="project" value="InterPro"/>
</dbReference>
<organism evidence="8 9">
    <name type="scientific">Legionella bozemanae</name>
    <name type="common">Fluoribacter bozemanae</name>
    <dbReference type="NCBI Taxonomy" id="447"/>
    <lineage>
        <taxon>Bacteria</taxon>
        <taxon>Pseudomonadati</taxon>
        <taxon>Pseudomonadota</taxon>
        <taxon>Gammaproteobacteria</taxon>
        <taxon>Legionellales</taxon>
        <taxon>Legionellaceae</taxon>
        <taxon>Legionella</taxon>
    </lineage>
</organism>
<dbReference type="InterPro" id="IPR029032">
    <property type="entry name" value="AhpD-like"/>
</dbReference>
<dbReference type="STRING" id="447.Lboz_0998"/>
<name>A0A0W0RV77_LEGBO</name>
<sequence length="212" mass="23253">MNYVLVTVLLGVKHYNLNNNSEVLINMGASGKERYMSIEQLKQEIPDFAKDIRLNVSNLFGNMAQSGLTETQFYGVALAVAYTLKDRRIIDAIKADGALYITAELDHAVQTAAALMAMNNIYYRAIHLAENKELASLPANLRMNGMINPGVPKADFELFALAVSAINGCGMCIHSHVKQLLEHELNKIAVQSVLRIAAVLNACSFALSQNEL</sequence>
<dbReference type="Proteomes" id="UP000054695">
    <property type="component" value="Unassembled WGS sequence"/>
</dbReference>
<evidence type="ECO:0000256" key="3">
    <source>
        <dbReference type="ARBA" id="ARBA00023002"/>
    </source>
</evidence>
<comment type="function">
    <text evidence="6">Antioxidant protein with alkyl hydroperoxidase activity. Required for the reduction of the AhpC active site cysteine residues and for the regeneration of the AhpC enzyme activity.</text>
</comment>
<feature type="disulfide bond" description="Interchain (with AhpC); in linked form" evidence="6">
    <location>
        <position position="172"/>
    </location>
</feature>
<evidence type="ECO:0000313" key="8">
    <source>
        <dbReference type="EMBL" id="KTC75011.1"/>
    </source>
</evidence>
<dbReference type="PATRIC" id="fig|447.4.peg.1074"/>
<proteinExistence type="inferred from homology"/>
<evidence type="ECO:0000256" key="1">
    <source>
        <dbReference type="ARBA" id="ARBA00022559"/>
    </source>
</evidence>
<feature type="domain" description="Carboxymuconolactone decarboxylase-like" evidence="7">
    <location>
        <begin position="133"/>
        <end position="202"/>
    </location>
</feature>
<evidence type="ECO:0000259" key="7">
    <source>
        <dbReference type="Pfam" id="PF02627"/>
    </source>
</evidence>
<feature type="disulfide bond" evidence="6">
    <location>
        <begin position="169"/>
        <end position="172"/>
    </location>
</feature>
<keyword evidence="2 6" id="KW-0049">Antioxidant</keyword>
<dbReference type="EMBL" id="LNXU01000012">
    <property type="protein sequence ID" value="KTC75011.1"/>
    <property type="molecule type" value="Genomic_DNA"/>
</dbReference>
<feature type="active site" description="Cysteine sulfenic acid (-SOH) intermediate" evidence="6">
    <location>
        <position position="172"/>
    </location>
</feature>
<dbReference type="GO" id="GO:0045454">
    <property type="term" value="P:cell redox homeostasis"/>
    <property type="evidence" value="ECO:0007669"/>
    <property type="project" value="TreeGrafter"/>
</dbReference>
<dbReference type="PANTHER" id="PTHR33930">
    <property type="entry name" value="ALKYL HYDROPEROXIDE REDUCTASE AHPD"/>
    <property type="match status" value="1"/>
</dbReference>
<evidence type="ECO:0000313" key="9">
    <source>
        <dbReference type="Proteomes" id="UP000054695"/>
    </source>
</evidence>
<keyword evidence="3 6" id="KW-0560">Oxidoreductase</keyword>
<comment type="similarity">
    <text evidence="6">Belongs to the AhpD family.</text>
</comment>
<dbReference type="Gene3D" id="1.20.1290.10">
    <property type="entry name" value="AhpD-like"/>
    <property type="match status" value="1"/>
</dbReference>
<feature type="active site" description="Proton donor" evidence="6">
    <location>
        <position position="169"/>
    </location>
</feature>
<evidence type="ECO:0000256" key="2">
    <source>
        <dbReference type="ARBA" id="ARBA00022862"/>
    </source>
</evidence>
<dbReference type="NCBIfam" id="TIGR00778">
    <property type="entry name" value="ahpD_dom"/>
    <property type="match status" value="1"/>
</dbReference>
<dbReference type="GO" id="GO:0032843">
    <property type="term" value="F:hydroperoxide reductase activity"/>
    <property type="evidence" value="ECO:0007669"/>
    <property type="project" value="InterPro"/>
</dbReference>
<comment type="catalytic activity">
    <reaction evidence="6">
        <text>N(6)-[(R)-dihydrolipoyl]-L-lysyl-[lipoyl-carrier protein] + a hydroperoxide = N(6)-[(R)-lipoyl]-L-lysyl-[lipoyl-carrier protein] + an alcohol + H2O</text>
        <dbReference type="Rhea" id="RHEA:62636"/>
        <dbReference type="Rhea" id="RHEA-COMP:10502"/>
        <dbReference type="Rhea" id="RHEA-COMP:16355"/>
        <dbReference type="ChEBI" id="CHEBI:15377"/>
        <dbReference type="ChEBI" id="CHEBI:30879"/>
        <dbReference type="ChEBI" id="CHEBI:35924"/>
        <dbReference type="ChEBI" id="CHEBI:83099"/>
        <dbReference type="ChEBI" id="CHEBI:83100"/>
        <dbReference type="EC" id="1.11.1.28"/>
    </reaction>
</comment>
<protein>
    <recommendedName>
        <fullName evidence="6">Alkyl hydroperoxide reductase AhpD</fullName>
        <ecNumber evidence="6">1.11.1.28</ecNumber>
    </recommendedName>
    <alternativeName>
        <fullName evidence="6">Alkylhydroperoxidase AhpD</fullName>
    </alternativeName>
</protein>
<evidence type="ECO:0000256" key="4">
    <source>
        <dbReference type="ARBA" id="ARBA00023157"/>
    </source>
</evidence>
<dbReference type="Pfam" id="PF02627">
    <property type="entry name" value="CMD"/>
    <property type="match status" value="1"/>
</dbReference>
<dbReference type="PANTHER" id="PTHR33930:SF7">
    <property type="entry name" value="ALKYL HYDROPEROXIDE REDUCTASE AHPD"/>
    <property type="match status" value="1"/>
</dbReference>
<dbReference type="AlphaFoldDB" id="A0A0W0RV77"/>
<keyword evidence="4 6" id="KW-1015">Disulfide bond</keyword>
<accession>A0A0W0RV77</accession>
<keyword evidence="5 6" id="KW-0676">Redox-active center</keyword>
<keyword evidence="9" id="KW-1185">Reference proteome</keyword>
<keyword evidence="1 6" id="KW-0575">Peroxidase</keyword>
<dbReference type="InterPro" id="IPR004674">
    <property type="entry name" value="AhpD"/>
</dbReference>
<dbReference type="SUPFAM" id="SSF69118">
    <property type="entry name" value="AhpD-like"/>
    <property type="match status" value="1"/>
</dbReference>
<dbReference type="InterPro" id="IPR004675">
    <property type="entry name" value="AhpD_core"/>
</dbReference>
<evidence type="ECO:0000256" key="6">
    <source>
        <dbReference type="HAMAP-Rule" id="MF_01676"/>
    </source>
</evidence>
<dbReference type="GO" id="GO:0051920">
    <property type="term" value="F:peroxiredoxin activity"/>
    <property type="evidence" value="ECO:0007669"/>
    <property type="project" value="InterPro"/>
</dbReference>
<dbReference type="EC" id="1.11.1.28" evidence="6"/>
<dbReference type="GO" id="GO:0015036">
    <property type="term" value="F:disulfide oxidoreductase activity"/>
    <property type="evidence" value="ECO:0007669"/>
    <property type="project" value="TreeGrafter"/>
</dbReference>
<evidence type="ECO:0000256" key="5">
    <source>
        <dbReference type="ARBA" id="ARBA00023284"/>
    </source>
</evidence>
<dbReference type="InterPro" id="IPR003779">
    <property type="entry name" value="CMD-like"/>
</dbReference>
<reference evidence="8 9" key="1">
    <citation type="submission" date="2015-11" db="EMBL/GenBank/DDBJ databases">
        <title>Genomic analysis of 38 Legionella species identifies large and diverse effector repertoires.</title>
        <authorList>
            <person name="Burstein D."/>
            <person name="Amaro F."/>
            <person name="Zusman T."/>
            <person name="Lifshitz Z."/>
            <person name="Cohen O."/>
            <person name="Gilbert J.A."/>
            <person name="Pupko T."/>
            <person name="Shuman H.A."/>
            <person name="Segal G."/>
        </authorList>
    </citation>
    <scope>NUCLEOTIDE SEQUENCE [LARGE SCALE GENOMIC DNA]</scope>
    <source>
        <strain evidence="8 9">WIGA</strain>
    </source>
</reference>
<gene>
    <name evidence="6" type="primary">ahpD</name>
    <name evidence="8" type="ORF">Lboz_0998</name>
</gene>